<keyword evidence="14" id="KW-1185">Reference proteome</keyword>
<dbReference type="InterPro" id="IPR036291">
    <property type="entry name" value="NAD(P)-bd_dom_sf"/>
</dbReference>
<keyword evidence="8 10" id="KW-0472">Membrane</keyword>
<keyword evidence="4 10" id="KW-0812">Transmembrane</keyword>
<dbReference type="EMBL" id="JAZDUA010000350">
    <property type="protein sequence ID" value="KAK7794043.1"/>
    <property type="molecule type" value="Genomic_DNA"/>
</dbReference>
<dbReference type="SUPFAM" id="SSF51735">
    <property type="entry name" value="NAD(P)-binding Rossmann-fold domains"/>
    <property type="match status" value="1"/>
</dbReference>
<feature type="domain" description="Fatty acyl-CoA reductase C-terminal" evidence="11">
    <location>
        <begin position="367"/>
        <end position="457"/>
    </location>
</feature>
<evidence type="ECO:0000256" key="9">
    <source>
        <dbReference type="ARBA" id="ARBA00052530"/>
    </source>
</evidence>
<protein>
    <recommendedName>
        <fullName evidence="10">Fatty acyl-CoA reductase</fullName>
        <ecNumber evidence="10">1.2.1.84</ecNumber>
    </recommendedName>
</protein>
<comment type="catalytic activity">
    <reaction evidence="9 10">
        <text>a long-chain fatty acyl-CoA + 2 NADPH + 2 H(+) = a long-chain primary fatty alcohol + 2 NADP(+) + CoA</text>
        <dbReference type="Rhea" id="RHEA:52716"/>
        <dbReference type="ChEBI" id="CHEBI:15378"/>
        <dbReference type="ChEBI" id="CHEBI:57287"/>
        <dbReference type="ChEBI" id="CHEBI:57783"/>
        <dbReference type="ChEBI" id="CHEBI:58349"/>
        <dbReference type="ChEBI" id="CHEBI:77396"/>
        <dbReference type="ChEBI" id="CHEBI:83139"/>
        <dbReference type="EC" id="1.2.1.84"/>
    </reaction>
</comment>
<evidence type="ECO:0000256" key="1">
    <source>
        <dbReference type="ARBA" id="ARBA00004141"/>
    </source>
</evidence>
<comment type="caution">
    <text evidence="13">The sequence shown here is derived from an EMBL/GenBank/DDBJ whole genome shotgun (WGS) entry which is preliminary data.</text>
</comment>
<evidence type="ECO:0000259" key="12">
    <source>
        <dbReference type="Pfam" id="PF07993"/>
    </source>
</evidence>
<sequence length="495" mass="56225">MASSDTKDYISVADFYAGKSVFVTGATGFLGKLLVEKLLWSCPGIEKIFLLIRRKGNEDEESRLATVLGTPVFDRLRKYRPNDLKKIAVISGDLSKPFLSISLKDQEILIRTASIVFHVAATVRFNEPLKESVTVNTTATKYLAEFCSRMPNIKAFVYISTAYSNCDRDEVGEEFYNAVHDAETIIRLVEIMDGDIIDALTPKLLGKLPNTYTYTKALAENVLQKYNKKLPIVVVRPSIVLSTIMEPMPGWIDSWNGPSPFVAAGAKGLLHGLAGDASMVADVIPADIVVNLTICAAWRTASKTGIENIEVYNCCTGERNPVTWGTFLKCCYEAVLKNPPDELISYPFFALQRHQCIRFIQKLFLEQLPAFFIDLIYHLAGKKAIMLNIHAKLIRVNDALLFALLRQWQFRDNNTHNLLTFLKKEDQQIFPFNVCNIDWPSFLETYYLGIRHYLLKDSPNSVVYTRKRLERLKWMNIYVPCLLIIFAILYIVFKL</sequence>
<dbReference type="Gene3D" id="3.40.50.720">
    <property type="entry name" value="NAD(P)-binding Rossmann-like Domain"/>
    <property type="match status" value="1"/>
</dbReference>
<dbReference type="InterPro" id="IPR033640">
    <property type="entry name" value="FAR_C"/>
</dbReference>
<feature type="transmembrane region" description="Helical" evidence="10">
    <location>
        <begin position="474"/>
        <end position="493"/>
    </location>
</feature>
<dbReference type="FunFam" id="3.40.50.720:FF:000143">
    <property type="entry name" value="Fatty acyl-CoA reductase"/>
    <property type="match status" value="1"/>
</dbReference>
<dbReference type="Pfam" id="PF07993">
    <property type="entry name" value="NAD_binding_4"/>
    <property type="match status" value="1"/>
</dbReference>
<feature type="domain" description="Thioester reductase (TE)" evidence="12">
    <location>
        <begin position="23"/>
        <end position="292"/>
    </location>
</feature>
<reference evidence="13 14" key="1">
    <citation type="submission" date="2024-03" db="EMBL/GenBank/DDBJ databases">
        <title>The genome assembly and annotation of the cricket Gryllus longicercus Weissman &amp; Gray.</title>
        <authorList>
            <person name="Szrajer S."/>
            <person name="Gray D."/>
            <person name="Ylla G."/>
        </authorList>
    </citation>
    <scope>NUCLEOTIDE SEQUENCE [LARGE SCALE GENOMIC DNA]</scope>
    <source>
        <strain evidence="13">DAG 2021-001</strain>
        <tissue evidence="13">Whole body minus gut</tissue>
    </source>
</reference>
<evidence type="ECO:0000256" key="8">
    <source>
        <dbReference type="ARBA" id="ARBA00023136"/>
    </source>
</evidence>
<dbReference type="GO" id="GO:0080019">
    <property type="term" value="F:alcohol-forming very long-chain fatty acyl-CoA reductase activity"/>
    <property type="evidence" value="ECO:0007669"/>
    <property type="project" value="InterPro"/>
</dbReference>
<proteinExistence type="inferred from homology"/>
<dbReference type="PANTHER" id="PTHR11011:SF116">
    <property type="entry name" value="FATTY ACYL-COA REDUCTASE CG5065-RELATED"/>
    <property type="match status" value="1"/>
</dbReference>
<comment type="subcellular location">
    <subcellularLocation>
        <location evidence="1">Membrane</location>
        <topology evidence="1">Multi-pass membrane protein</topology>
    </subcellularLocation>
</comment>
<evidence type="ECO:0000313" key="13">
    <source>
        <dbReference type="EMBL" id="KAK7794043.1"/>
    </source>
</evidence>
<dbReference type="GO" id="GO:0005777">
    <property type="term" value="C:peroxisome"/>
    <property type="evidence" value="ECO:0007669"/>
    <property type="project" value="TreeGrafter"/>
</dbReference>
<keyword evidence="5 10" id="KW-0521">NADP</keyword>
<evidence type="ECO:0000259" key="11">
    <source>
        <dbReference type="Pfam" id="PF03015"/>
    </source>
</evidence>
<dbReference type="GO" id="GO:0016020">
    <property type="term" value="C:membrane"/>
    <property type="evidence" value="ECO:0007669"/>
    <property type="project" value="UniProtKB-SubCell"/>
</dbReference>
<dbReference type="AlphaFoldDB" id="A0AAN9VMH0"/>
<evidence type="ECO:0000256" key="4">
    <source>
        <dbReference type="ARBA" id="ARBA00022692"/>
    </source>
</evidence>
<dbReference type="InterPro" id="IPR013120">
    <property type="entry name" value="FAR_NAD-bd"/>
</dbReference>
<dbReference type="PANTHER" id="PTHR11011">
    <property type="entry name" value="MALE STERILITY PROTEIN 2-RELATED"/>
    <property type="match status" value="1"/>
</dbReference>
<evidence type="ECO:0000256" key="10">
    <source>
        <dbReference type="RuleBase" id="RU363097"/>
    </source>
</evidence>
<keyword evidence="10" id="KW-0560">Oxidoreductase</keyword>
<comment type="similarity">
    <text evidence="2 10">Belongs to the fatty acyl-CoA reductase family.</text>
</comment>
<evidence type="ECO:0000256" key="7">
    <source>
        <dbReference type="ARBA" id="ARBA00023098"/>
    </source>
</evidence>
<keyword evidence="7 10" id="KW-0443">Lipid metabolism</keyword>
<dbReference type="CDD" id="cd09071">
    <property type="entry name" value="FAR_C"/>
    <property type="match status" value="1"/>
</dbReference>
<dbReference type="Proteomes" id="UP001378592">
    <property type="component" value="Unassembled WGS sequence"/>
</dbReference>
<dbReference type="GO" id="GO:0035336">
    <property type="term" value="P:long-chain fatty-acyl-CoA metabolic process"/>
    <property type="evidence" value="ECO:0007669"/>
    <property type="project" value="TreeGrafter"/>
</dbReference>
<dbReference type="Pfam" id="PF03015">
    <property type="entry name" value="Sterile"/>
    <property type="match status" value="1"/>
</dbReference>
<dbReference type="GO" id="GO:0102965">
    <property type="term" value="F:alcohol-forming long-chain fatty acyl-CoA reductase activity"/>
    <property type="evidence" value="ECO:0007669"/>
    <property type="project" value="UniProtKB-EC"/>
</dbReference>
<name>A0AAN9VMH0_9ORTH</name>
<evidence type="ECO:0000256" key="5">
    <source>
        <dbReference type="ARBA" id="ARBA00022857"/>
    </source>
</evidence>
<evidence type="ECO:0000256" key="6">
    <source>
        <dbReference type="ARBA" id="ARBA00022989"/>
    </source>
</evidence>
<accession>A0AAN9VMH0</accession>
<dbReference type="EC" id="1.2.1.84" evidence="10"/>
<dbReference type="InterPro" id="IPR026055">
    <property type="entry name" value="FAR"/>
</dbReference>
<keyword evidence="6 10" id="KW-1133">Transmembrane helix</keyword>
<evidence type="ECO:0000256" key="2">
    <source>
        <dbReference type="ARBA" id="ARBA00005928"/>
    </source>
</evidence>
<gene>
    <name evidence="13" type="ORF">R5R35_012987</name>
</gene>
<keyword evidence="3 10" id="KW-0444">Lipid biosynthesis</keyword>
<comment type="function">
    <text evidence="10">Catalyzes the reduction of fatty acyl-CoA to fatty alcohols.</text>
</comment>
<evidence type="ECO:0000256" key="3">
    <source>
        <dbReference type="ARBA" id="ARBA00022516"/>
    </source>
</evidence>
<evidence type="ECO:0000313" key="14">
    <source>
        <dbReference type="Proteomes" id="UP001378592"/>
    </source>
</evidence>
<dbReference type="CDD" id="cd05236">
    <property type="entry name" value="FAR-N_SDR_e"/>
    <property type="match status" value="1"/>
</dbReference>
<organism evidence="13 14">
    <name type="scientific">Gryllus longicercus</name>
    <dbReference type="NCBI Taxonomy" id="2509291"/>
    <lineage>
        <taxon>Eukaryota</taxon>
        <taxon>Metazoa</taxon>
        <taxon>Ecdysozoa</taxon>
        <taxon>Arthropoda</taxon>
        <taxon>Hexapoda</taxon>
        <taxon>Insecta</taxon>
        <taxon>Pterygota</taxon>
        <taxon>Neoptera</taxon>
        <taxon>Polyneoptera</taxon>
        <taxon>Orthoptera</taxon>
        <taxon>Ensifera</taxon>
        <taxon>Gryllidea</taxon>
        <taxon>Grylloidea</taxon>
        <taxon>Gryllidae</taxon>
        <taxon>Gryllinae</taxon>
        <taxon>Gryllus</taxon>
    </lineage>
</organism>